<dbReference type="GO" id="GO:0016020">
    <property type="term" value="C:membrane"/>
    <property type="evidence" value="ECO:0007669"/>
    <property type="project" value="UniProtKB-SubCell"/>
</dbReference>
<keyword evidence="8" id="KW-1185">Reference proteome</keyword>
<comment type="caution">
    <text evidence="7">The sequence shown here is derived from an EMBL/GenBank/DDBJ whole genome shotgun (WGS) entry which is preliminary data.</text>
</comment>
<dbReference type="SUPFAM" id="SSF81321">
    <property type="entry name" value="Family A G protein-coupled receptor-like"/>
    <property type="match status" value="1"/>
</dbReference>
<evidence type="ECO:0000313" key="7">
    <source>
        <dbReference type="EMBL" id="KHN73526.1"/>
    </source>
</evidence>
<feature type="domain" description="G-protein coupled receptors family 1 profile" evidence="6">
    <location>
        <begin position="40"/>
        <end position="287"/>
    </location>
</feature>
<gene>
    <name evidence="7" type="ORF">Tcan_00203</name>
</gene>
<evidence type="ECO:0000313" key="8">
    <source>
        <dbReference type="Proteomes" id="UP000031036"/>
    </source>
</evidence>
<feature type="transmembrane region" description="Helical" evidence="5">
    <location>
        <begin position="196"/>
        <end position="213"/>
    </location>
</feature>
<evidence type="ECO:0000256" key="2">
    <source>
        <dbReference type="ARBA" id="ARBA00022692"/>
    </source>
</evidence>
<evidence type="ECO:0000256" key="4">
    <source>
        <dbReference type="ARBA" id="ARBA00023136"/>
    </source>
</evidence>
<dbReference type="EMBL" id="JPKZ01003105">
    <property type="protein sequence ID" value="KHN73526.1"/>
    <property type="molecule type" value="Genomic_DNA"/>
</dbReference>
<keyword evidence="3 5" id="KW-1133">Transmembrane helix</keyword>
<dbReference type="OrthoDB" id="5857248at2759"/>
<evidence type="ECO:0000256" key="3">
    <source>
        <dbReference type="ARBA" id="ARBA00022989"/>
    </source>
</evidence>
<dbReference type="OMA" id="NASWVSM"/>
<name>A0A0B2UR90_TOXCA</name>
<keyword evidence="4 5" id="KW-0472">Membrane</keyword>
<feature type="transmembrane region" description="Helical" evidence="5">
    <location>
        <begin position="234"/>
        <end position="254"/>
    </location>
</feature>
<organism evidence="7 8">
    <name type="scientific">Toxocara canis</name>
    <name type="common">Canine roundworm</name>
    <dbReference type="NCBI Taxonomy" id="6265"/>
    <lineage>
        <taxon>Eukaryota</taxon>
        <taxon>Metazoa</taxon>
        <taxon>Ecdysozoa</taxon>
        <taxon>Nematoda</taxon>
        <taxon>Chromadorea</taxon>
        <taxon>Rhabditida</taxon>
        <taxon>Spirurina</taxon>
        <taxon>Ascaridomorpha</taxon>
        <taxon>Ascaridoidea</taxon>
        <taxon>Toxocaridae</taxon>
        <taxon>Toxocara</taxon>
    </lineage>
</organism>
<dbReference type="Pfam" id="PF10321">
    <property type="entry name" value="7TM_GPCR_Srt"/>
    <property type="match status" value="1"/>
</dbReference>
<dbReference type="PANTHER" id="PTHR23021">
    <property type="entry name" value="SERPENTINE RECEPTOR, CLASS T"/>
    <property type="match status" value="1"/>
</dbReference>
<protein>
    <recommendedName>
        <fullName evidence="6">G-protein coupled receptors family 1 profile domain-containing protein</fullName>
    </recommendedName>
</protein>
<evidence type="ECO:0000256" key="5">
    <source>
        <dbReference type="SAM" id="Phobius"/>
    </source>
</evidence>
<comment type="subcellular location">
    <subcellularLocation>
        <location evidence="1">Membrane</location>
    </subcellularLocation>
</comment>
<reference evidence="7 8" key="1">
    <citation type="submission" date="2014-11" db="EMBL/GenBank/DDBJ databases">
        <title>Genetic blueprint of the zoonotic pathogen Toxocara canis.</title>
        <authorList>
            <person name="Zhu X.-Q."/>
            <person name="Korhonen P.K."/>
            <person name="Cai H."/>
            <person name="Young N.D."/>
            <person name="Nejsum P."/>
            <person name="von Samson-Himmelstjerna G."/>
            <person name="Boag P.R."/>
            <person name="Tan P."/>
            <person name="Li Q."/>
            <person name="Min J."/>
            <person name="Yang Y."/>
            <person name="Wang X."/>
            <person name="Fang X."/>
            <person name="Hall R.S."/>
            <person name="Hofmann A."/>
            <person name="Sternberg P.W."/>
            <person name="Jex A.R."/>
            <person name="Gasser R.B."/>
        </authorList>
    </citation>
    <scope>NUCLEOTIDE SEQUENCE [LARGE SCALE GENOMIC DNA]</scope>
    <source>
        <strain evidence="7">PN_DK_2014</strain>
    </source>
</reference>
<dbReference type="Gene3D" id="1.20.1070.10">
    <property type="entry name" value="Rhodopsin 7-helix transmembrane proteins"/>
    <property type="match status" value="1"/>
</dbReference>
<dbReference type="InterPro" id="IPR019425">
    <property type="entry name" value="7TM_GPCR_serpentine_rcpt_Srt"/>
</dbReference>
<accession>A0A0B2UR90</accession>
<dbReference type="AlphaFoldDB" id="A0A0B2UR90"/>
<proteinExistence type="predicted"/>
<dbReference type="Proteomes" id="UP000031036">
    <property type="component" value="Unassembled WGS sequence"/>
</dbReference>
<evidence type="ECO:0000259" key="6">
    <source>
        <dbReference type="PROSITE" id="PS50262"/>
    </source>
</evidence>
<feature type="transmembrane region" description="Helical" evidence="5">
    <location>
        <begin position="109"/>
        <end position="135"/>
    </location>
</feature>
<evidence type="ECO:0000256" key="1">
    <source>
        <dbReference type="ARBA" id="ARBA00004370"/>
    </source>
</evidence>
<feature type="transmembrane region" description="Helical" evidence="5">
    <location>
        <begin position="60"/>
        <end position="89"/>
    </location>
</feature>
<feature type="transmembrane region" description="Helical" evidence="5">
    <location>
        <begin position="266"/>
        <end position="290"/>
    </location>
</feature>
<dbReference type="PROSITE" id="PS50262">
    <property type="entry name" value="G_PROTEIN_RECEP_F1_2"/>
    <property type="match status" value="1"/>
</dbReference>
<feature type="transmembrane region" description="Helical" evidence="5">
    <location>
        <begin position="147"/>
        <end position="168"/>
    </location>
</feature>
<dbReference type="InterPro" id="IPR017452">
    <property type="entry name" value="GPCR_Rhodpsn_7TM"/>
</dbReference>
<feature type="transmembrane region" description="Helical" evidence="5">
    <location>
        <begin position="24"/>
        <end position="48"/>
    </location>
</feature>
<keyword evidence="2 5" id="KW-0812">Transmembrane</keyword>
<sequence>MNESCPDEITPHTMKSKEIEFACVSIAVSFLVASLLLDIFYVFVLKVILSCREWRRKSFYQFIVFIGIFDCIQLTFHFLTGIMHLVFHFNSYIQNYSYYVVKAMGAVHIASWFPNSVATLLLAVDRFIAFVYPWLSPILFSKLLIKLHFLAMIVLFGFICAIMLSPYASFIYDPENFGWDCQQCKPLCKIFSRFDQLSTAICALLTFVIYLLIARRAFQLRGASSISRMSPHEVRLTVQMIVMIIFQLFIVAFWEFDMDVTKQKDMYANAISMTLWMLWNGCNPFIYLLFNKALRKKFVAHCRSLRSILGERIEKISQTDCKINEVFRNSAISSSRKVIFVSQLNNA</sequence>